<evidence type="ECO:0000256" key="1">
    <source>
        <dbReference type="PROSITE-ProRule" id="PRU00175"/>
    </source>
</evidence>
<dbReference type="InterPro" id="IPR013083">
    <property type="entry name" value="Znf_RING/FYVE/PHD"/>
</dbReference>
<keyword evidence="1" id="KW-0479">Metal-binding</keyword>
<evidence type="ECO:0000313" key="4">
    <source>
        <dbReference type="Proteomes" id="UP000481153"/>
    </source>
</evidence>
<feature type="domain" description="RING-type" evidence="2">
    <location>
        <begin position="181"/>
        <end position="222"/>
    </location>
</feature>
<dbReference type="GO" id="GO:0061630">
    <property type="term" value="F:ubiquitin protein ligase activity"/>
    <property type="evidence" value="ECO:0007669"/>
    <property type="project" value="TreeGrafter"/>
</dbReference>
<dbReference type="PANTHER" id="PTHR22765">
    <property type="entry name" value="RING FINGER AND PROTEASE ASSOCIATED DOMAIN-CONTAINING"/>
    <property type="match status" value="1"/>
</dbReference>
<organism evidence="3 4">
    <name type="scientific">Aphanomyces euteiches</name>
    <dbReference type="NCBI Taxonomy" id="100861"/>
    <lineage>
        <taxon>Eukaryota</taxon>
        <taxon>Sar</taxon>
        <taxon>Stramenopiles</taxon>
        <taxon>Oomycota</taxon>
        <taxon>Saprolegniomycetes</taxon>
        <taxon>Saprolegniales</taxon>
        <taxon>Verrucalvaceae</taxon>
        <taxon>Aphanomyces</taxon>
    </lineage>
</organism>
<dbReference type="PANTHER" id="PTHR22765:SF434">
    <property type="entry name" value="GB|AAD18119.1-RELATED"/>
    <property type="match status" value="1"/>
</dbReference>
<dbReference type="GO" id="GO:0008270">
    <property type="term" value="F:zinc ion binding"/>
    <property type="evidence" value="ECO:0007669"/>
    <property type="project" value="UniProtKB-KW"/>
</dbReference>
<dbReference type="InterPro" id="IPR001841">
    <property type="entry name" value="Znf_RING"/>
</dbReference>
<gene>
    <name evidence="3" type="ORF">Ae201684_012792</name>
</gene>
<accession>A0A6G0WQ41</accession>
<proteinExistence type="predicted"/>
<keyword evidence="4" id="KW-1185">Reference proteome</keyword>
<dbReference type="SMART" id="SM00184">
    <property type="entry name" value="RING"/>
    <property type="match status" value="1"/>
</dbReference>
<dbReference type="GO" id="GO:0006511">
    <property type="term" value="P:ubiquitin-dependent protein catabolic process"/>
    <property type="evidence" value="ECO:0007669"/>
    <property type="project" value="TreeGrafter"/>
</dbReference>
<dbReference type="GO" id="GO:0035091">
    <property type="term" value="F:phosphatidylinositol binding"/>
    <property type="evidence" value="ECO:0007669"/>
    <property type="project" value="InterPro"/>
</dbReference>
<keyword evidence="1" id="KW-0863">Zinc-finger</keyword>
<comment type="caution">
    <text evidence="3">The sequence shown here is derived from an EMBL/GenBank/DDBJ whole genome shotgun (WGS) entry which is preliminary data.</text>
</comment>
<reference evidence="3 4" key="1">
    <citation type="submission" date="2019-07" db="EMBL/GenBank/DDBJ databases">
        <title>Genomics analysis of Aphanomyces spp. identifies a new class of oomycete effector associated with host adaptation.</title>
        <authorList>
            <person name="Gaulin E."/>
        </authorList>
    </citation>
    <scope>NUCLEOTIDE SEQUENCE [LARGE SCALE GENOMIC DNA]</scope>
    <source>
        <strain evidence="3 4">ATCC 201684</strain>
    </source>
</reference>
<dbReference type="InterPro" id="IPR036871">
    <property type="entry name" value="PX_dom_sf"/>
</dbReference>
<dbReference type="Gene3D" id="3.30.1520.10">
    <property type="entry name" value="Phox-like domain"/>
    <property type="match status" value="1"/>
</dbReference>
<keyword evidence="1" id="KW-0862">Zinc</keyword>
<dbReference type="EMBL" id="VJMJ01000163">
    <property type="protein sequence ID" value="KAF0729524.1"/>
    <property type="molecule type" value="Genomic_DNA"/>
</dbReference>
<dbReference type="AlphaFoldDB" id="A0A6G0WQ41"/>
<dbReference type="Pfam" id="PF13639">
    <property type="entry name" value="zf-RING_2"/>
    <property type="match status" value="1"/>
</dbReference>
<dbReference type="CDD" id="cd06093">
    <property type="entry name" value="PX_domain"/>
    <property type="match status" value="1"/>
</dbReference>
<evidence type="ECO:0000259" key="2">
    <source>
        <dbReference type="PROSITE" id="PS50089"/>
    </source>
</evidence>
<dbReference type="UniPathway" id="UPA00143"/>
<name>A0A6G0WQ41_9STRA</name>
<dbReference type="PROSITE" id="PS50089">
    <property type="entry name" value="ZF_RING_2"/>
    <property type="match status" value="1"/>
</dbReference>
<protein>
    <recommendedName>
        <fullName evidence="2">RING-type domain-containing protein</fullName>
    </recommendedName>
</protein>
<dbReference type="GO" id="GO:0016567">
    <property type="term" value="P:protein ubiquitination"/>
    <property type="evidence" value="ECO:0007669"/>
    <property type="project" value="UniProtKB-UniPathway"/>
</dbReference>
<dbReference type="Gene3D" id="3.30.40.10">
    <property type="entry name" value="Zinc/RING finger domain, C3HC4 (zinc finger)"/>
    <property type="match status" value="1"/>
</dbReference>
<dbReference type="SUPFAM" id="SSF57850">
    <property type="entry name" value="RING/U-box"/>
    <property type="match status" value="1"/>
</dbReference>
<dbReference type="InterPro" id="IPR051826">
    <property type="entry name" value="E3_ubiquitin-ligase_domain"/>
</dbReference>
<evidence type="ECO:0000313" key="3">
    <source>
        <dbReference type="EMBL" id="KAF0729524.1"/>
    </source>
</evidence>
<dbReference type="Proteomes" id="UP000481153">
    <property type="component" value="Unassembled WGS sequence"/>
</dbReference>
<dbReference type="SUPFAM" id="SSF64268">
    <property type="entry name" value="PX domain"/>
    <property type="match status" value="1"/>
</dbReference>
<sequence length="225" mass="25652">MPKLENVRLATSGSALVGATFTGSSQISTGDEAVQVTGAVQSNIMLDDFNITFYTIRIKSPVTKALWMIRWRYSQAYANRKHLLKMAEACPQPLHDQVVALLKRFPRRRLGLDNEFVIMDRAEGLKIYVLALMKIQELCMEYKETAVVALKTEIEVTLKLPAVYHVDAFQWKDAPSCDPMCSICLEDMQENESCVRLRCEHTFHMACVSEWLRRDVSCPLCREQA</sequence>
<dbReference type="VEuPathDB" id="FungiDB:AeMF1_016187"/>